<comment type="subcellular location">
    <subcellularLocation>
        <location evidence="7">Cell membrane</location>
        <topology evidence="7">Single-pass membrane protein</topology>
    </subcellularLocation>
</comment>
<dbReference type="EMBL" id="MHMS01000015">
    <property type="protein sequence ID" value="OGZ32067.1"/>
    <property type="molecule type" value="Genomic_DNA"/>
</dbReference>
<dbReference type="CDD" id="cd08010">
    <property type="entry name" value="MltG_like"/>
    <property type="match status" value="1"/>
</dbReference>
<organism evidence="8 9">
    <name type="scientific">Candidatus Niyogibacteria bacterium RIFCSPLOWO2_12_FULL_41_13</name>
    <dbReference type="NCBI Taxonomy" id="1801726"/>
    <lineage>
        <taxon>Bacteria</taxon>
        <taxon>Candidatus Niyogiibacteriota</taxon>
    </lineage>
</organism>
<evidence type="ECO:0000313" key="8">
    <source>
        <dbReference type="EMBL" id="OGZ32067.1"/>
    </source>
</evidence>
<accession>A0A1G2F2A2</accession>
<dbReference type="GO" id="GO:0009252">
    <property type="term" value="P:peptidoglycan biosynthetic process"/>
    <property type="evidence" value="ECO:0007669"/>
    <property type="project" value="UniProtKB-UniRule"/>
</dbReference>
<dbReference type="PANTHER" id="PTHR30518:SF2">
    <property type="entry name" value="ENDOLYTIC MUREIN TRANSGLYCOSYLASE"/>
    <property type="match status" value="1"/>
</dbReference>
<evidence type="ECO:0000256" key="6">
    <source>
        <dbReference type="ARBA" id="ARBA00023316"/>
    </source>
</evidence>
<dbReference type="Proteomes" id="UP000176787">
    <property type="component" value="Unassembled WGS sequence"/>
</dbReference>
<evidence type="ECO:0000256" key="5">
    <source>
        <dbReference type="ARBA" id="ARBA00023239"/>
    </source>
</evidence>
<dbReference type="Pfam" id="PF02618">
    <property type="entry name" value="YceG"/>
    <property type="match status" value="1"/>
</dbReference>
<evidence type="ECO:0000256" key="4">
    <source>
        <dbReference type="ARBA" id="ARBA00023136"/>
    </source>
</evidence>
<comment type="function">
    <text evidence="7">Functions as a peptidoglycan terminase that cleaves nascent peptidoglycan strands endolytically to terminate their elongation.</text>
</comment>
<keyword evidence="4 7" id="KW-0472">Membrane</keyword>
<feature type="site" description="Important for catalytic activity" evidence="7">
    <location>
        <position position="418"/>
    </location>
</feature>
<reference evidence="8 9" key="1">
    <citation type="journal article" date="2016" name="Nat. Commun.">
        <title>Thousands of microbial genomes shed light on interconnected biogeochemical processes in an aquifer system.</title>
        <authorList>
            <person name="Anantharaman K."/>
            <person name="Brown C.T."/>
            <person name="Hug L.A."/>
            <person name="Sharon I."/>
            <person name="Castelle C.J."/>
            <person name="Probst A.J."/>
            <person name="Thomas B.C."/>
            <person name="Singh A."/>
            <person name="Wilkins M.J."/>
            <person name="Karaoz U."/>
            <person name="Brodie E.L."/>
            <person name="Williams K.H."/>
            <person name="Hubbard S.S."/>
            <person name="Banfield J.F."/>
        </authorList>
    </citation>
    <scope>NUCLEOTIDE SEQUENCE [LARGE SCALE GENOMIC DNA]</scope>
</reference>
<name>A0A1G2F2A2_9BACT</name>
<evidence type="ECO:0000256" key="1">
    <source>
        <dbReference type="ARBA" id="ARBA00022475"/>
    </source>
</evidence>
<evidence type="ECO:0000256" key="7">
    <source>
        <dbReference type="HAMAP-Rule" id="MF_02065"/>
    </source>
</evidence>
<keyword evidence="1 7" id="KW-1003">Cell membrane</keyword>
<dbReference type="HAMAP" id="MF_02065">
    <property type="entry name" value="MltG"/>
    <property type="match status" value="1"/>
</dbReference>
<dbReference type="Pfam" id="PF01135">
    <property type="entry name" value="PCMT"/>
    <property type="match status" value="1"/>
</dbReference>
<dbReference type="Gene3D" id="3.40.50.150">
    <property type="entry name" value="Vaccinia Virus protein VP39"/>
    <property type="match status" value="1"/>
</dbReference>
<sequence length="533" mass="61006">MNSQEELVSYLKEIGVLKSPHLAEAFLKIDRKDFVREDYKNLAYDDHPLPIEEGQTISQPYTVAFMMELLNPQPGEKILDIGAGSGWTSAILASVGEKNNGKIFAMEKIPELCDFSKKNISKYNFIEKGIIEYFCRSAENGLFERAPFDKILCSASLEKEIPESWKNQLKAGGIIVSAIKNSIWRYVKNKDGSFEKKEFPGFVFVPFVKRSGKEFRWKNFLAVFSGLVFICSLAFYYLVFVPPANPFQNKIFIVEKNQTAKEISRNLAKERITRSSFVFKTLVWLKGKEKQIRAGKYIFEKPSSALKTLDIILAGPIVETKKITIPEGANLKQIGEILEKENFFSKEEWLAFAKNPNLEGYLFPDTYFFDKSATPAEVAQTMVENLESKITEEMKKEMEKNGFSFYEILTLASLIEKESFDSLEERKMISGIIQKRLKSKMPLQIDATIAYLTGKPSSKIAEEDLKIDSFYNTYKYKGLPSGPIANPGLDSITAAIYPKNSPFWYYLHAKNGKIYYAKNFEEHKLNKARYLYE</sequence>
<keyword evidence="3 7" id="KW-1133">Transmembrane helix</keyword>
<dbReference type="AlphaFoldDB" id="A0A1G2F2A2"/>
<keyword evidence="5 7" id="KW-0456">Lyase</keyword>
<dbReference type="PANTHER" id="PTHR30518">
    <property type="entry name" value="ENDOLYTIC MUREIN TRANSGLYCOSYLASE"/>
    <property type="match status" value="1"/>
</dbReference>
<comment type="similarity">
    <text evidence="7">Belongs to the transglycosylase MltG family.</text>
</comment>
<dbReference type="STRING" id="1801726.A3H02_02755"/>
<evidence type="ECO:0000256" key="3">
    <source>
        <dbReference type="ARBA" id="ARBA00022989"/>
    </source>
</evidence>
<dbReference type="NCBIfam" id="TIGR00247">
    <property type="entry name" value="endolytic transglycosylase MltG"/>
    <property type="match status" value="1"/>
</dbReference>
<feature type="transmembrane region" description="Helical" evidence="7">
    <location>
        <begin position="219"/>
        <end position="239"/>
    </location>
</feature>
<comment type="catalytic activity">
    <reaction evidence="7">
        <text>a peptidoglycan chain = a peptidoglycan chain with N-acetyl-1,6-anhydromuramyl-[peptide] at the reducing end + a peptidoglycan chain with N-acetylglucosamine at the non-reducing end.</text>
        <dbReference type="EC" id="4.2.2.29"/>
    </reaction>
</comment>
<evidence type="ECO:0000256" key="2">
    <source>
        <dbReference type="ARBA" id="ARBA00022692"/>
    </source>
</evidence>
<gene>
    <name evidence="7" type="primary">mltG</name>
    <name evidence="8" type="ORF">A3H02_02755</name>
</gene>
<dbReference type="InterPro" id="IPR029063">
    <property type="entry name" value="SAM-dependent_MTases_sf"/>
</dbReference>
<dbReference type="EC" id="4.2.2.29" evidence="7"/>
<dbReference type="GO" id="GO:0005886">
    <property type="term" value="C:plasma membrane"/>
    <property type="evidence" value="ECO:0007669"/>
    <property type="project" value="UniProtKB-SubCell"/>
</dbReference>
<comment type="caution">
    <text evidence="8">The sequence shown here is derived from an EMBL/GenBank/DDBJ whole genome shotgun (WGS) entry which is preliminary data.</text>
</comment>
<dbReference type="InterPro" id="IPR003770">
    <property type="entry name" value="MLTG-like"/>
</dbReference>
<evidence type="ECO:0000313" key="9">
    <source>
        <dbReference type="Proteomes" id="UP000176787"/>
    </source>
</evidence>
<keyword evidence="2 7" id="KW-0812">Transmembrane</keyword>
<dbReference type="CDD" id="cd02440">
    <property type="entry name" value="AdoMet_MTases"/>
    <property type="match status" value="1"/>
</dbReference>
<dbReference type="SUPFAM" id="SSF53335">
    <property type="entry name" value="S-adenosyl-L-methionine-dependent methyltransferases"/>
    <property type="match status" value="1"/>
</dbReference>
<proteinExistence type="inferred from homology"/>
<keyword evidence="6 7" id="KW-0961">Cell wall biogenesis/degradation</keyword>
<dbReference type="GO" id="GO:0071555">
    <property type="term" value="P:cell wall organization"/>
    <property type="evidence" value="ECO:0007669"/>
    <property type="project" value="UniProtKB-KW"/>
</dbReference>
<dbReference type="GO" id="GO:0008932">
    <property type="term" value="F:lytic endotransglycosylase activity"/>
    <property type="evidence" value="ECO:0007669"/>
    <property type="project" value="UniProtKB-UniRule"/>
</dbReference>
<protein>
    <recommendedName>
        <fullName evidence="7">Endolytic murein transglycosylase</fullName>
        <ecNumber evidence="7">4.2.2.29</ecNumber>
    </recommendedName>
    <alternativeName>
        <fullName evidence="7">Peptidoglycan lytic transglycosylase</fullName>
    </alternativeName>
    <alternativeName>
        <fullName evidence="7">Peptidoglycan polymerization terminase</fullName>
    </alternativeName>
</protein>
<dbReference type="Gene3D" id="3.30.1490.480">
    <property type="entry name" value="Endolytic murein transglycosylase"/>
    <property type="match status" value="2"/>
</dbReference>